<dbReference type="EMBL" id="BSPC01000021">
    <property type="protein sequence ID" value="GLS19177.1"/>
    <property type="molecule type" value="Genomic_DNA"/>
</dbReference>
<reference evidence="3" key="1">
    <citation type="journal article" date="2019" name="Int. J. Syst. Evol. Microbiol.">
        <title>The Global Catalogue of Microorganisms (GCM) 10K type strain sequencing project: providing services to taxonomists for standard genome sequencing and annotation.</title>
        <authorList>
            <consortium name="The Broad Institute Genomics Platform"/>
            <consortium name="The Broad Institute Genome Sequencing Center for Infectious Disease"/>
            <person name="Wu L."/>
            <person name="Ma J."/>
        </authorList>
    </citation>
    <scope>NUCLEOTIDE SEQUENCE [LARGE SCALE GENOMIC DNA]</scope>
    <source>
        <strain evidence="3">NBRC 101365</strain>
    </source>
</reference>
<keyword evidence="1" id="KW-0812">Transmembrane</keyword>
<keyword evidence="1" id="KW-1133">Transmembrane helix</keyword>
<keyword evidence="1" id="KW-0472">Membrane</keyword>
<feature type="transmembrane region" description="Helical" evidence="1">
    <location>
        <begin position="51"/>
        <end position="75"/>
    </location>
</feature>
<name>A0ABQ6CHR7_9HYPH</name>
<evidence type="ECO:0000313" key="2">
    <source>
        <dbReference type="EMBL" id="GLS19177.1"/>
    </source>
</evidence>
<accession>A0ABQ6CHR7</accession>
<evidence type="ECO:0000256" key="1">
    <source>
        <dbReference type="SAM" id="Phobius"/>
    </source>
</evidence>
<protein>
    <submittedName>
        <fullName evidence="2">Uncharacterized protein</fullName>
    </submittedName>
</protein>
<comment type="caution">
    <text evidence="2">The sequence shown here is derived from an EMBL/GenBank/DDBJ whole genome shotgun (WGS) entry which is preliminary data.</text>
</comment>
<dbReference type="Proteomes" id="UP001156882">
    <property type="component" value="Unassembled WGS sequence"/>
</dbReference>
<organism evidence="2 3">
    <name type="scientific">Labrys miyagiensis</name>
    <dbReference type="NCBI Taxonomy" id="346912"/>
    <lineage>
        <taxon>Bacteria</taxon>
        <taxon>Pseudomonadati</taxon>
        <taxon>Pseudomonadota</taxon>
        <taxon>Alphaproteobacteria</taxon>
        <taxon>Hyphomicrobiales</taxon>
        <taxon>Xanthobacteraceae</taxon>
        <taxon>Labrys</taxon>
    </lineage>
</organism>
<evidence type="ECO:0000313" key="3">
    <source>
        <dbReference type="Proteomes" id="UP001156882"/>
    </source>
</evidence>
<sequence length="312" mass="35146">MHLGNLDLGYGLFGALILAGLALLIASLSLTHRIEAAGLEGKTFREKRYEYYRGIATQLGVLLIGIGVSLFIYFFQQNYQDERRREAESQQVLARLASRIGRTSADLEFLSEYDDILDEGGAYVRPEDGGKNGAVRSSGDQLVKQIEDMRLVERDVPQEDFNDLDFSTDFQGSSLITELDPALLFAMHREENELKYAIKQLSADFRDLQEALGPTDPKEAISNAVAAAKAKREALDILYDLDLLRDRSRRAFARACWLVSQGSIFSSPRPIEPLSRTYGSHQEWIRQAKQTLSLYRVGNENCFDMLGYKISN</sequence>
<feature type="transmembrane region" description="Helical" evidence="1">
    <location>
        <begin position="12"/>
        <end position="30"/>
    </location>
</feature>
<gene>
    <name evidence="2" type="ORF">GCM10007874_21940</name>
</gene>
<keyword evidence="3" id="KW-1185">Reference proteome</keyword>
<proteinExistence type="predicted"/>